<dbReference type="Proteomes" id="UP000265520">
    <property type="component" value="Unassembled WGS sequence"/>
</dbReference>
<feature type="region of interest" description="Disordered" evidence="1">
    <location>
        <begin position="1"/>
        <end position="20"/>
    </location>
</feature>
<feature type="compositionally biased region" description="Basic and acidic residues" evidence="1">
    <location>
        <begin position="1"/>
        <end position="13"/>
    </location>
</feature>
<name>A0A392TXA7_9FABA</name>
<keyword evidence="3" id="KW-1185">Reference proteome</keyword>
<accession>A0A392TXA7</accession>
<evidence type="ECO:0000256" key="1">
    <source>
        <dbReference type="SAM" id="MobiDB-lite"/>
    </source>
</evidence>
<organism evidence="2 3">
    <name type="scientific">Trifolium medium</name>
    <dbReference type="NCBI Taxonomy" id="97028"/>
    <lineage>
        <taxon>Eukaryota</taxon>
        <taxon>Viridiplantae</taxon>
        <taxon>Streptophyta</taxon>
        <taxon>Embryophyta</taxon>
        <taxon>Tracheophyta</taxon>
        <taxon>Spermatophyta</taxon>
        <taxon>Magnoliopsida</taxon>
        <taxon>eudicotyledons</taxon>
        <taxon>Gunneridae</taxon>
        <taxon>Pentapetalae</taxon>
        <taxon>rosids</taxon>
        <taxon>fabids</taxon>
        <taxon>Fabales</taxon>
        <taxon>Fabaceae</taxon>
        <taxon>Papilionoideae</taxon>
        <taxon>50 kb inversion clade</taxon>
        <taxon>NPAAA clade</taxon>
        <taxon>Hologalegina</taxon>
        <taxon>IRL clade</taxon>
        <taxon>Trifolieae</taxon>
        <taxon>Trifolium</taxon>
    </lineage>
</organism>
<evidence type="ECO:0000313" key="2">
    <source>
        <dbReference type="EMBL" id="MCI65791.1"/>
    </source>
</evidence>
<proteinExistence type="predicted"/>
<dbReference type="AlphaFoldDB" id="A0A392TXA7"/>
<reference evidence="2 3" key="1">
    <citation type="journal article" date="2018" name="Front. Plant Sci.">
        <title>Red Clover (Trifolium pratense) and Zigzag Clover (T. medium) - A Picture of Genomic Similarities and Differences.</title>
        <authorList>
            <person name="Dluhosova J."/>
            <person name="Istvanek J."/>
            <person name="Nedelnik J."/>
            <person name="Repkova J."/>
        </authorList>
    </citation>
    <scope>NUCLEOTIDE SEQUENCE [LARGE SCALE GENOMIC DNA]</scope>
    <source>
        <strain evidence="3">cv. 10/8</strain>
        <tissue evidence="2">Leaf</tissue>
    </source>
</reference>
<feature type="non-terminal residue" evidence="2">
    <location>
        <position position="20"/>
    </location>
</feature>
<sequence>MTRDRSRERRSGGGEEEWQE</sequence>
<dbReference type="EMBL" id="LXQA010682683">
    <property type="protein sequence ID" value="MCI65791.1"/>
    <property type="molecule type" value="Genomic_DNA"/>
</dbReference>
<comment type="caution">
    <text evidence="2">The sequence shown here is derived from an EMBL/GenBank/DDBJ whole genome shotgun (WGS) entry which is preliminary data.</text>
</comment>
<evidence type="ECO:0000313" key="3">
    <source>
        <dbReference type="Proteomes" id="UP000265520"/>
    </source>
</evidence>
<protein>
    <submittedName>
        <fullName evidence="2">Uncharacterized protein</fullName>
    </submittedName>
</protein>